<dbReference type="GO" id="GO:0005634">
    <property type="term" value="C:nucleus"/>
    <property type="evidence" value="ECO:0007669"/>
    <property type="project" value="UniProtKB-SubCell"/>
</dbReference>
<evidence type="ECO:0000256" key="3">
    <source>
        <dbReference type="ARBA" id="ARBA00022771"/>
    </source>
</evidence>
<evidence type="ECO:0000256" key="7">
    <source>
        <dbReference type="ARBA" id="ARBA00023242"/>
    </source>
</evidence>
<feature type="region of interest" description="Disordered" evidence="8">
    <location>
        <begin position="261"/>
        <end position="284"/>
    </location>
</feature>
<accession>A0A9W9QRH9</accession>
<feature type="region of interest" description="Disordered" evidence="8">
    <location>
        <begin position="519"/>
        <end position="543"/>
    </location>
</feature>
<feature type="domain" description="DEUBAD" evidence="9">
    <location>
        <begin position="67"/>
        <end position="187"/>
    </location>
</feature>
<dbReference type="Proteomes" id="UP001148299">
    <property type="component" value="Unassembled WGS sequence"/>
</dbReference>
<dbReference type="PROSITE" id="PS51916">
    <property type="entry name" value="DEUBAD"/>
    <property type="match status" value="1"/>
</dbReference>
<evidence type="ECO:0000313" key="10">
    <source>
        <dbReference type="EMBL" id="KAJ5341634.1"/>
    </source>
</evidence>
<evidence type="ECO:0000256" key="6">
    <source>
        <dbReference type="ARBA" id="ARBA00023163"/>
    </source>
</evidence>
<feature type="compositionally biased region" description="Polar residues" evidence="8">
    <location>
        <begin position="534"/>
        <end position="543"/>
    </location>
</feature>
<evidence type="ECO:0000256" key="1">
    <source>
        <dbReference type="ARBA" id="ARBA00004123"/>
    </source>
</evidence>
<proteinExistence type="predicted"/>
<keyword evidence="4" id="KW-0862">Zinc</keyword>
<comment type="caution">
    <text evidence="10">The sequence shown here is derived from an EMBL/GenBank/DDBJ whole genome shotgun (WGS) entry which is preliminary data.</text>
</comment>
<feature type="compositionally biased region" description="Polar residues" evidence="8">
    <location>
        <begin position="34"/>
        <end position="44"/>
    </location>
</feature>
<keyword evidence="11" id="KW-1185">Reference proteome</keyword>
<dbReference type="GO" id="GO:0008270">
    <property type="term" value="F:zinc ion binding"/>
    <property type="evidence" value="ECO:0007669"/>
    <property type="project" value="UniProtKB-KW"/>
</dbReference>
<feature type="region of interest" description="Disordered" evidence="8">
    <location>
        <begin position="348"/>
        <end position="402"/>
    </location>
</feature>
<protein>
    <recommendedName>
        <fullName evidence="9">DEUBAD domain-containing protein</fullName>
    </recommendedName>
</protein>
<keyword evidence="6" id="KW-0804">Transcription</keyword>
<dbReference type="EMBL" id="JAPZBR010000008">
    <property type="protein sequence ID" value="KAJ5341634.1"/>
    <property type="molecule type" value="Genomic_DNA"/>
</dbReference>
<evidence type="ECO:0000259" key="9">
    <source>
        <dbReference type="PROSITE" id="PS51916"/>
    </source>
</evidence>
<sequence>MAPKREKAATNGSTLRPSAARTANVGKQAGLAMSTLTSEPSSRAKTPRKPGTSAKRKWSEEQLLTSDKSALIHMDLVKLLSHPKAWDCLEESEKREILGLLPPDVHPEAQDIPEDLNAKLPPIPDSFIRYSTNWRDGLRQFQLDLENGRYDPEWLRQAQDARQRRTAGEFDDFKEREYEAFWGQKQKVVWNAPAGESARVKLGTLVTQGVVQSGDVWRFHYVFGKGADRIVVEKEARVDAINGAKLTFVVPPGDRVLLRSKFDQERNSSTPKKEEGQEFDLPADSVPVLNQNATLDEHTTSQKPPSSPNDGKEHVDSITEAHPVLAAPTHERNLEEEPDFSVVIVSPAKARNAKRTTPLPEPQPPTKRKRGRPRKGAPDSNPEPEPGVPEEPETPIKDQPELAPPITALSILAEEIKKNNQAIDCSYQPEFAKLDTLSPLSSPLSSPPASQETVDEHAIAPVDDGTVKIPTDKTEPSVIEGTFMEPTTSDNIEMSPEKVIEADNALYHDTTTVSIIKTEQVASTTPGAPESKSNETPPSSQVTTDFVTNDMGELIVPNITTPSSLVLAILQIDGRKPGGRTGNAWKELRCYRDNQDMGSLFDVREAWFMQHGKH</sequence>
<dbReference type="InterPro" id="IPR044867">
    <property type="entry name" value="DEUBAD_dom"/>
</dbReference>
<reference evidence="10" key="2">
    <citation type="journal article" date="2023" name="IMA Fungus">
        <title>Comparative genomic study of the Penicillium genus elucidates a diverse pangenome and 15 lateral gene transfer events.</title>
        <authorList>
            <person name="Petersen C."/>
            <person name="Sorensen T."/>
            <person name="Nielsen M.R."/>
            <person name="Sondergaard T.E."/>
            <person name="Sorensen J.L."/>
            <person name="Fitzpatrick D.A."/>
            <person name="Frisvad J.C."/>
            <person name="Nielsen K.L."/>
        </authorList>
    </citation>
    <scope>NUCLEOTIDE SEQUENCE</scope>
    <source>
        <strain evidence="10">IBT 35675</strain>
    </source>
</reference>
<evidence type="ECO:0000256" key="4">
    <source>
        <dbReference type="ARBA" id="ARBA00022833"/>
    </source>
</evidence>
<keyword evidence="2" id="KW-0479">Metal-binding</keyword>
<name>A0A9W9QRH9_PENBR</name>
<gene>
    <name evidence="10" type="ORF">N7541_010758</name>
</gene>
<keyword evidence="7" id="KW-0539">Nucleus</keyword>
<evidence type="ECO:0000313" key="11">
    <source>
        <dbReference type="Proteomes" id="UP001148299"/>
    </source>
</evidence>
<keyword evidence="3" id="KW-0863">Zinc-finger</keyword>
<feature type="region of interest" description="Disordered" evidence="8">
    <location>
        <begin position="1"/>
        <end position="60"/>
    </location>
</feature>
<evidence type="ECO:0000256" key="8">
    <source>
        <dbReference type="SAM" id="MobiDB-lite"/>
    </source>
</evidence>
<evidence type="ECO:0000256" key="5">
    <source>
        <dbReference type="ARBA" id="ARBA00023015"/>
    </source>
</evidence>
<feature type="compositionally biased region" description="Basic residues" evidence="8">
    <location>
        <begin position="366"/>
        <end position="375"/>
    </location>
</feature>
<keyword evidence="5" id="KW-0805">Transcription regulation</keyword>
<comment type="subcellular location">
    <subcellularLocation>
        <location evidence="1">Nucleus</location>
    </subcellularLocation>
</comment>
<evidence type="ECO:0000256" key="2">
    <source>
        <dbReference type="ARBA" id="ARBA00022723"/>
    </source>
</evidence>
<dbReference type="AlphaFoldDB" id="A0A9W9QRH9"/>
<reference evidence="10" key="1">
    <citation type="submission" date="2022-12" db="EMBL/GenBank/DDBJ databases">
        <authorList>
            <person name="Petersen C."/>
        </authorList>
    </citation>
    <scope>NUCLEOTIDE SEQUENCE</scope>
    <source>
        <strain evidence="10">IBT 35675</strain>
    </source>
</reference>
<feature type="compositionally biased region" description="Basic and acidic residues" evidence="8">
    <location>
        <begin position="261"/>
        <end position="276"/>
    </location>
</feature>
<dbReference type="InterPro" id="IPR028020">
    <property type="entry name" value="ASX_DEUBAD_dom"/>
</dbReference>
<organism evidence="10 11">
    <name type="scientific">Penicillium brevicompactum</name>
    <dbReference type="NCBI Taxonomy" id="5074"/>
    <lineage>
        <taxon>Eukaryota</taxon>
        <taxon>Fungi</taxon>
        <taxon>Dikarya</taxon>
        <taxon>Ascomycota</taxon>
        <taxon>Pezizomycotina</taxon>
        <taxon>Eurotiomycetes</taxon>
        <taxon>Eurotiomycetidae</taxon>
        <taxon>Eurotiales</taxon>
        <taxon>Aspergillaceae</taxon>
        <taxon>Penicillium</taxon>
    </lineage>
</organism>
<dbReference type="Pfam" id="PF13919">
    <property type="entry name" value="ASXH"/>
    <property type="match status" value="1"/>
</dbReference>